<sequence>MFDRPFLETGTGYFISFYFLGFCMNDRPNAKQVLARHTSRTFLCDGDRLSCVSFIHHVTKHVWIKGGDSSTYFHDATNLKLFLGGKIIKLHSCDLGSVHYGLVDFVRKLDVIIKAVSNTLDFLGKNPKYGDRFVVKEFLNPVDGNLVDIYTSSIAITFSSTHGLTFELASCDFKSRITLQRKSGPKFLRKFLDFVTKCRNEVQSTLDKHTGTLQES</sequence>
<evidence type="ECO:0000313" key="1">
    <source>
        <dbReference type="EMBL" id="QDH47136.1"/>
    </source>
</evidence>
<protein>
    <submittedName>
        <fullName evidence="1">Uncharacterized protein</fullName>
    </submittedName>
</protein>
<evidence type="ECO:0000313" key="2">
    <source>
        <dbReference type="Proteomes" id="UP000318420"/>
    </source>
</evidence>
<name>A0A514A1M4_9CAUD</name>
<accession>A0A514A1M4</accession>
<reference evidence="1 2" key="1">
    <citation type="submission" date="2019-04" db="EMBL/GenBank/DDBJ databases">
        <title>Novel bacteriophages capable of disrupting biofilms from clinical strains of Aeromonas hydrophila with intrinsic antibiotic resistance.</title>
        <authorList>
            <person name="Kabwe M."/>
            <person name="Brown T.L."/>
            <person name="Speirs L."/>
            <person name="Ku H."/>
            <person name="Leach M."/>
            <person name="Chan H.T."/>
            <person name="Petrovski S."/>
            <person name="Lock P."/>
            <person name="Tucci J."/>
        </authorList>
    </citation>
    <scope>NUCLEOTIDE SEQUENCE [LARGE SCALE GENOMIC DNA]</scope>
</reference>
<proteinExistence type="predicted"/>
<gene>
    <name evidence="1" type="ORF">LAh10_162</name>
</gene>
<keyword evidence="2" id="KW-1185">Reference proteome</keyword>
<dbReference type="Proteomes" id="UP000318420">
    <property type="component" value="Segment"/>
</dbReference>
<organism evidence="1 2">
    <name type="scientific">Aeromonas phage LAh10</name>
    <dbReference type="NCBI Taxonomy" id="2591025"/>
    <lineage>
        <taxon>Viruses</taxon>
        <taxon>Duplodnaviria</taxon>
        <taxon>Heunggongvirae</taxon>
        <taxon>Uroviricota</taxon>
        <taxon>Caudoviricetes</taxon>
        <taxon>Chimalliviridae</taxon>
        <taxon>Ludhianavirus</taxon>
        <taxon>Ludhianavirus LAh10</taxon>
    </lineage>
</organism>
<dbReference type="EMBL" id="MK838116">
    <property type="protein sequence ID" value="QDH47136.1"/>
    <property type="molecule type" value="Genomic_DNA"/>
</dbReference>